<dbReference type="GO" id="GO:0000981">
    <property type="term" value="F:DNA-binding transcription factor activity, RNA polymerase II-specific"/>
    <property type="evidence" value="ECO:0007669"/>
    <property type="project" value="InterPro"/>
</dbReference>
<feature type="region of interest" description="Disordered" evidence="6">
    <location>
        <begin position="17"/>
        <end position="39"/>
    </location>
</feature>
<sequence>MYAAELSAAQNTAMEFNQIEAGSSTEKPGQTGVPNRSRSKACLHCRRRKMRCDGAKPACFQCKRADRASECEYDDGTTKTVTQLLYEKLHRLEKRLRELQAQNPNHAAARSNSAGNRRSVAGHRPGYRPTVEHARSYSDSISSRPSSSAGSSSSFHTPTQIASAISFTPIPSMALDERSSQFGLGKFQEQFSPPSHFQSNLSPIYSERQTNVPGRGNNAVAPSLAYGLEDFEAQSRANFSGYDWVHQGTPYDTVLDNEFAHLQSPDGSPLSLGGDEPTPALSQYLINCFVPHAQQVGFTPRVPFLAGTFPQALLYSVLLWGLHFAPDKSLQGLREVYLRRAVAALPELLHQHDGGSVGNLLAAIQASTLLATYFFAQGRSIEGAYHANTASGLVLCTGLHTTRLSPSRSHPSSPLHNSVVPEDYRDTVASNGSGLDLLPASRSRGETVERLCTFWNAFVMERTWAAACGLPTPGWRSSGGPPSFKGLVDGGANTEGRTVITASWPAEYSDDSHRRSYSPPGQMPVGQRQYSPPLAQTAPHTATVDDFLVGVDPTATNSPLEMRAKAAALFEAAARLAEEQVPGAAPNRSSCPYTTQLATLQRTISTFIKRLPPISSSEECGYLRPSSFEMCSPFVTHCMAQASVIRAHYSLAERAYELCRGNGNADMNTMACNTVPDIPGVREVYERLVAYETVNSQFGIDGARPQGPSSQHRGRTEGSIVPVNDSAAASMAVAALDKCLVAAKEIARIADCLVQPDYVFLEPIVGSCWMLAALVLLREVERVSAQQTPRGRSPSISTNQFDEKFDLLSKLNAIVGALQSLGRVFPIVDTQAQKISAMLTAQSQHSAYWKIPEWI</sequence>
<dbReference type="PANTHER" id="PTHR47338">
    <property type="entry name" value="ZN(II)2CYS6 TRANSCRIPTION FACTOR (EUROFUNG)-RELATED"/>
    <property type="match status" value="1"/>
</dbReference>
<organism evidence="8 9">
    <name type="scientific">Schizopora paradoxa</name>
    <dbReference type="NCBI Taxonomy" id="27342"/>
    <lineage>
        <taxon>Eukaryota</taxon>
        <taxon>Fungi</taxon>
        <taxon>Dikarya</taxon>
        <taxon>Basidiomycota</taxon>
        <taxon>Agaricomycotina</taxon>
        <taxon>Agaricomycetes</taxon>
        <taxon>Hymenochaetales</taxon>
        <taxon>Schizoporaceae</taxon>
        <taxon>Schizopora</taxon>
    </lineage>
</organism>
<dbReference type="PROSITE" id="PS00463">
    <property type="entry name" value="ZN2_CY6_FUNGAL_1"/>
    <property type="match status" value="1"/>
</dbReference>
<feature type="domain" description="Zn(2)-C6 fungal-type" evidence="7">
    <location>
        <begin position="41"/>
        <end position="73"/>
    </location>
</feature>
<feature type="region of interest" description="Disordered" evidence="6">
    <location>
        <begin position="101"/>
        <end position="155"/>
    </location>
</feature>
<feature type="compositionally biased region" description="Polar residues" evidence="6">
    <location>
        <begin position="17"/>
        <end position="36"/>
    </location>
</feature>
<evidence type="ECO:0000256" key="3">
    <source>
        <dbReference type="ARBA" id="ARBA00023015"/>
    </source>
</evidence>
<keyword evidence="9" id="KW-1185">Reference proteome</keyword>
<dbReference type="Pfam" id="PF00172">
    <property type="entry name" value="Zn_clus"/>
    <property type="match status" value="1"/>
</dbReference>
<keyword evidence="3" id="KW-0805">Transcription regulation</keyword>
<dbReference type="InterPro" id="IPR050815">
    <property type="entry name" value="TF_fung"/>
</dbReference>
<dbReference type="InParanoid" id="A0A0H2SMB1"/>
<dbReference type="OrthoDB" id="2309723at2759"/>
<dbReference type="GO" id="GO:0005634">
    <property type="term" value="C:nucleus"/>
    <property type="evidence" value="ECO:0007669"/>
    <property type="project" value="UniProtKB-SubCell"/>
</dbReference>
<evidence type="ECO:0000256" key="4">
    <source>
        <dbReference type="ARBA" id="ARBA00023163"/>
    </source>
</evidence>
<reference evidence="8 9" key="1">
    <citation type="submission" date="2015-04" db="EMBL/GenBank/DDBJ databases">
        <title>Complete genome sequence of Schizopora paradoxa KUC8140, a cosmopolitan wood degrader in East Asia.</title>
        <authorList>
            <consortium name="DOE Joint Genome Institute"/>
            <person name="Min B."/>
            <person name="Park H."/>
            <person name="Jang Y."/>
            <person name="Kim J.-J."/>
            <person name="Kim K.H."/>
            <person name="Pangilinan J."/>
            <person name="Lipzen A."/>
            <person name="Riley R."/>
            <person name="Grigoriev I.V."/>
            <person name="Spatafora J.W."/>
            <person name="Choi I.-G."/>
        </authorList>
    </citation>
    <scope>NUCLEOTIDE SEQUENCE [LARGE SCALE GENOMIC DNA]</scope>
    <source>
        <strain evidence="8 9">KUC8140</strain>
    </source>
</reference>
<keyword evidence="2" id="KW-0479">Metal-binding</keyword>
<feature type="compositionally biased region" description="Low complexity" evidence="6">
    <location>
        <begin position="105"/>
        <end position="119"/>
    </location>
</feature>
<keyword evidence="5" id="KW-0539">Nucleus</keyword>
<dbReference type="AlphaFoldDB" id="A0A0H2SMB1"/>
<dbReference type="InterPro" id="IPR036864">
    <property type="entry name" value="Zn2-C6_fun-type_DNA-bd_sf"/>
</dbReference>
<dbReference type="Pfam" id="PF04082">
    <property type="entry name" value="Fungal_trans"/>
    <property type="match status" value="1"/>
</dbReference>
<protein>
    <recommendedName>
        <fullName evidence="7">Zn(2)-C6 fungal-type domain-containing protein</fullName>
    </recommendedName>
</protein>
<dbReference type="EMBL" id="KQ085896">
    <property type="protein sequence ID" value="KLO18236.1"/>
    <property type="molecule type" value="Genomic_DNA"/>
</dbReference>
<keyword evidence="4" id="KW-0804">Transcription</keyword>
<dbReference type="GO" id="GO:0003677">
    <property type="term" value="F:DNA binding"/>
    <property type="evidence" value="ECO:0007669"/>
    <property type="project" value="InterPro"/>
</dbReference>
<dbReference type="SMART" id="SM00066">
    <property type="entry name" value="GAL4"/>
    <property type="match status" value="1"/>
</dbReference>
<feature type="region of interest" description="Disordered" evidence="6">
    <location>
        <begin position="509"/>
        <end position="532"/>
    </location>
</feature>
<evidence type="ECO:0000256" key="1">
    <source>
        <dbReference type="ARBA" id="ARBA00004123"/>
    </source>
</evidence>
<evidence type="ECO:0000256" key="5">
    <source>
        <dbReference type="ARBA" id="ARBA00023242"/>
    </source>
</evidence>
<dbReference type="CDD" id="cd12148">
    <property type="entry name" value="fungal_TF_MHR"/>
    <property type="match status" value="1"/>
</dbReference>
<evidence type="ECO:0000256" key="2">
    <source>
        <dbReference type="ARBA" id="ARBA00022723"/>
    </source>
</evidence>
<dbReference type="STRING" id="27342.A0A0H2SMB1"/>
<dbReference type="GO" id="GO:0006351">
    <property type="term" value="P:DNA-templated transcription"/>
    <property type="evidence" value="ECO:0007669"/>
    <property type="project" value="InterPro"/>
</dbReference>
<proteinExistence type="predicted"/>
<dbReference type="InterPro" id="IPR001138">
    <property type="entry name" value="Zn2Cys6_DnaBD"/>
</dbReference>
<evidence type="ECO:0000313" key="9">
    <source>
        <dbReference type="Proteomes" id="UP000053477"/>
    </source>
</evidence>
<evidence type="ECO:0000256" key="6">
    <source>
        <dbReference type="SAM" id="MobiDB-lite"/>
    </source>
</evidence>
<evidence type="ECO:0000313" key="8">
    <source>
        <dbReference type="EMBL" id="KLO18236.1"/>
    </source>
</evidence>
<dbReference type="Proteomes" id="UP000053477">
    <property type="component" value="Unassembled WGS sequence"/>
</dbReference>
<dbReference type="PANTHER" id="PTHR47338:SF29">
    <property type="entry name" value="ZN(2)-C6 FUNGAL-TYPE DOMAIN-CONTAINING PROTEIN"/>
    <property type="match status" value="1"/>
</dbReference>
<gene>
    <name evidence="8" type="ORF">SCHPADRAFT_936309</name>
</gene>
<dbReference type="Gene3D" id="4.10.240.10">
    <property type="entry name" value="Zn(2)-C6 fungal-type DNA-binding domain"/>
    <property type="match status" value="1"/>
</dbReference>
<dbReference type="CDD" id="cd00067">
    <property type="entry name" value="GAL4"/>
    <property type="match status" value="1"/>
</dbReference>
<dbReference type="SUPFAM" id="SSF57701">
    <property type="entry name" value="Zn2/Cys6 DNA-binding domain"/>
    <property type="match status" value="1"/>
</dbReference>
<dbReference type="GO" id="GO:0008270">
    <property type="term" value="F:zinc ion binding"/>
    <property type="evidence" value="ECO:0007669"/>
    <property type="project" value="InterPro"/>
</dbReference>
<dbReference type="InterPro" id="IPR007219">
    <property type="entry name" value="XnlR_reg_dom"/>
</dbReference>
<dbReference type="PROSITE" id="PS50048">
    <property type="entry name" value="ZN2_CY6_FUNGAL_2"/>
    <property type="match status" value="1"/>
</dbReference>
<accession>A0A0H2SMB1</accession>
<feature type="compositionally biased region" description="Low complexity" evidence="6">
    <location>
        <begin position="137"/>
        <end position="154"/>
    </location>
</feature>
<comment type="subcellular location">
    <subcellularLocation>
        <location evidence="1">Nucleus</location>
    </subcellularLocation>
</comment>
<evidence type="ECO:0000259" key="7">
    <source>
        <dbReference type="PROSITE" id="PS50048"/>
    </source>
</evidence>
<name>A0A0H2SMB1_9AGAM</name>